<dbReference type="EC" id="2.7.7.14" evidence="10"/>
<evidence type="ECO:0000256" key="6">
    <source>
        <dbReference type="ARBA" id="ARBA00023098"/>
    </source>
</evidence>
<keyword evidence="4" id="KW-0808">Transferase</keyword>
<evidence type="ECO:0000256" key="9">
    <source>
        <dbReference type="ARBA" id="ARBA00024191"/>
    </source>
</evidence>
<organism evidence="14 15">
    <name type="scientific">Tetradesmus obliquus</name>
    <name type="common">Green alga</name>
    <name type="synonym">Acutodesmus obliquus</name>
    <dbReference type="NCBI Taxonomy" id="3088"/>
    <lineage>
        <taxon>Eukaryota</taxon>
        <taxon>Viridiplantae</taxon>
        <taxon>Chlorophyta</taxon>
        <taxon>core chlorophytes</taxon>
        <taxon>Chlorophyceae</taxon>
        <taxon>CS clade</taxon>
        <taxon>Sphaeropleales</taxon>
        <taxon>Scenedesmaceae</taxon>
        <taxon>Tetradesmus</taxon>
    </lineage>
</organism>
<dbReference type="SUPFAM" id="SSF52374">
    <property type="entry name" value="Nucleotidylyl transferase"/>
    <property type="match status" value="2"/>
</dbReference>
<evidence type="ECO:0000256" key="7">
    <source>
        <dbReference type="ARBA" id="ARBA00023209"/>
    </source>
</evidence>
<keyword evidence="5" id="KW-0548">Nucleotidyltransferase</keyword>
<evidence type="ECO:0000256" key="12">
    <source>
        <dbReference type="SAM" id="MobiDB-lite"/>
    </source>
</evidence>
<reference evidence="14 15" key="1">
    <citation type="submission" date="2023-05" db="EMBL/GenBank/DDBJ databases">
        <title>A 100% complete, gapless, phased diploid assembly of the Scenedesmus obliquus UTEX 3031 genome.</title>
        <authorList>
            <person name="Biondi T.C."/>
            <person name="Hanschen E.R."/>
            <person name="Kwon T."/>
            <person name="Eng W."/>
            <person name="Kruse C.P.S."/>
            <person name="Koehler S.I."/>
            <person name="Kunde Y."/>
            <person name="Gleasner C.D."/>
            <person name="You Mak K.T."/>
            <person name="Polle J."/>
            <person name="Hovde B.T."/>
            <person name="Starkenburg S.R."/>
        </authorList>
    </citation>
    <scope>NUCLEOTIDE SEQUENCE [LARGE SCALE GENOMIC DNA]</scope>
    <source>
        <strain evidence="14 15">DOE0152z</strain>
    </source>
</reference>
<dbReference type="Gene3D" id="3.40.50.620">
    <property type="entry name" value="HUPs"/>
    <property type="match status" value="2"/>
</dbReference>
<dbReference type="InterPro" id="IPR014729">
    <property type="entry name" value="Rossmann-like_a/b/a_fold"/>
</dbReference>
<dbReference type="InterPro" id="IPR044608">
    <property type="entry name" value="Ect1/PCYT2"/>
</dbReference>
<keyword evidence="8" id="KW-1208">Phospholipid metabolism</keyword>
<dbReference type="Proteomes" id="UP001244341">
    <property type="component" value="Chromosome 3b"/>
</dbReference>
<feature type="domain" description="Cytidyltransferase-like" evidence="13">
    <location>
        <begin position="74"/>
        <end position="203"/>
    </location>
</feature>
<feature type="region of interest" description="Disordered" evidence="12">
    <location>
        <begin position="223"/>
        <end position="255"/>
    </location>
</feature>
<evidence type="ECO:0000256" key="4">
    <source>
        <dbReference type="ARBA" id="ARBA00022679"/>
    </source>
</evidence>
<comment type="similarity">
    <text evidence="2">Belongs to the cytidylyltransferase family.</text>
</comment>
<keyword evidence="15" id="KW-1185">Reference proteome</keyword>
<evidence type="ECO:0000313" key="15">
    <source>
        <dbReference type="Proteomes" id="UP001244341"/>
    </source>
</evidence>
<evidence type="ECO:0000256" key="10">
    <source>
        <dbReference type="ARBA" id="ARBA00024221"/>
    </source>
</evidence>
<keyword evidence="6" id="KW-0443">Lipid metabolism</keyword>
<dbReference type="NCBIfam" id="TIGR00125">
    <property type="entry name" value="cyt_tran_rel"/>
    <property type="match status" value="2"/>
</dbReference>
<evidence type="ECO:0000256" key="2">
    <source>
        <dbReference type="ARBA" id="ARBA00010101"/>
    </source>
</evidence>
<evidence type="ECO:0000256" key="3">
    <source>
        <dbReference type="ARBA" id="ARBA00022516"/>
    </source>
</evidence>
<evidence type="ECO:0000256" key="11">
    <source>
        <dbReference type="ARBA" id="ARBA00031473"/>
    </source>
</evidence>
<dbReference type="EMBL" id="CP126210">
    <property type="protein sequence ID" value="WIA11990.1"/>
    <property type="molecule type" value="Genomic_DNA"/>
</dbReference>
<name>A0ABY8TSM6_TETOB</name>
<evidence type="ECO:0000313" key="14">
    <source>
        <dbReference type="EMBL" id="WIA11990.1"/>
    </source>
</evidence>
<feature type="domain" description="Cytidyltransferase-like" evidence="13">
    <location>
        <begin position="300"/>
        <end position="392"/>
    </location>
</feature>
<keyword evidence="3" id="KW-0444">Lipid biosynthesis</keyword>
<dbReference type="PANTHER" id="PTHR45780">
    <property type="entry name" value="ETHANOLAMINE-PHOSPHATE CYTIDYLYLTRANSFERASE"/>
    <property type="match status" value="1"/>
</dbReference>
<evidence type="ECO:0000256" key="5">
    <source>
        <dbReference type="ARBA" id="ARBA00022695"/>
    </source>
</evidence>
<evidence type="ECO:0000256" key="1">
    <source>
        <dbReference type="ARBA" id="ARBA00005189"/>
    </source>
</evidence>
<evidence type="ECO:0000259" key="13">
    <source>
        <dbReference type="Pfam" id="PF01467"/>
    </source>
</evidence>
<comment type="pathway">
    <text evidence="9">Phospholipid metabolism; phosphatidylethanolamine biosynthesis; phosphatidylethanolamine from ethanolamine: step 2/3.</text>
</comment>
<protein>
    <recommendedName>
        <fullName evidence="10">ethanolamine-phosphate cytidylyltransferase</fullName>
        <ecNumber evidence="10">2.7.7.14</ecNumber>
    </recommendedName>
    <alternativeName>
        <fullName evidence="11">CTP:phosphoethanolamine cytidylyltransferase</fullName>
    </alternativeName>
</protein>
<feature type="compositionally biased region" description="Polar residues" evidence="12">
    <location>
        <begin position="236"/>
        <end position="253"/>
    </location>
</feature>
<evidence type="ECO:0000256" key="8">
    <source>
        <dbReference type="ARBA" id="ARBA00023264"/>
    </source>
</evidence>
<keyword evidence="7" id="KW-0594">Phospholipid biosynthesis</keyword>
<dbReference type="CDD" id="cd02174">
    <property type="entry name" value="CCT"/>
    <property type="match status" value="1"/>
</dbReference>
<dbReference type="InterPro" id="IPR004821">
    <property type="entry name" value="Cyt_trans-like"/>
</dbReference>
<dbReference type="CDD" id="cd02173">
    <property type="entry name" value="ECT"/>
    <property type="match status" value="1"/>
</dbReference>
<dbReference type="PANTHER" id="PTHR45780:SF2">
    <property type="entry name" value="ETHANOLAMINE-PHOSPHATE CYTIDYLYLTRANSFERASE"/>
    <property type="match status" value="1"/>
</dbReference>
<comment type="pathway">
    <text evidence="1">Lipid metabolism.</text>
</comment>
<dbReference type="InterPro" id="IPR041723">
    <property type="entry name" value="CCT"/>
</dbReference>
<sequence>MAAEGQREKALAWAAAATGGALAAAGVYWAGKKALDYYVPYQYHYRPGTVSGWLAHQLDDYSQRRRSRRPVRVYMDGCFDMMHYGHANALRQAKALGDVLVVGLIPDREILRCKGPPVLNERERYLLVDAVKWVDEVLQDVPYDLSPQFVEELFTKHKIDYIIHGDDPCLLPDGTDAYAHAKKLGRFKMIKRTEGVSTTDIVGRMLTCTRVNPHMNKAQDNVHPLTRSFSRGGRAESSTPVPAANSSSNTSSIDEAAVVASSPSVSRDMRVGVSRFLPTSRRLVQFSEGKFAPEGATIVYIDGAFDVFHVGHVEILELAKQQGDFLLVGLHTDEDVEARRGPHTPIMNVHERALSVLACKYVDEVIIGAPSMIVDDLLRTFNISLVVRGSITETRGTDSDDARYALPRQRGIFRQLASPSKVVTASIIQRIVDNRAAFEARNAKKVASEQAYYTNSKDYVKEV</sequence>
<gene>
    <name evidence="14" type="ORF">OEZ85_012071</name>
</gene>
<proteinExistence type="inferred from homology"/>
<dbReference type="Pfam" id="PF01467">
    <property type="entry name" value="CTP_transf_like"/>
    <property type="match status" value="2"/>
</dbReference>
<accession>A0ABY8TSM6</accession>